<keyword evidence="2" id="KW-1185">Reference proteome</keyword>
<reference evidence="1 2" key="1">
    <citation type="submission" date="2019-04" db="EMBL/GenBank/DDBJ databases">
        <title>Nine Novel Phages from a Plateau Lake in Southwest China Provide Insights into Aeromonas Phage Diversity.</title>
        <authorList>
            <person name="Xiao W."/>
            <person name="Bai M."/>
            <person name="Wang Y."/>
            <person name="Cui X."/>
        </authorList>
    </citation>
    <scope>NUCLEOTIDE SEQUENCE [LARGE SCALE GENOMIC DNA]</scope>
</reference>
<protein>
    <submittedName>
        <fullName evidence="1">Uncharacterized protein</fullName>
    </submittedName>
</protein>
<gene>
    <name evidence="1" type="primary">4L372XY_074</name>
</gene>
<dbReference type="KEGG" id="vg:55617245"/>
<evidence type="ECO:0000313" key="1">
    <source>
        <dbReference type="EMBL" id="QEG08789.1"/>
    </source>
</evidence>
<dbReference type="RefSeq" id="YP_009846873.1">
    <property type="nucleotide sequence ID" value="NC_048772.1"/>
</dbReference>
<evidence type="ECO:0000313" key="2">
    <source>
        <dbReference type="Proteomes" id="UP000325103"/>
    </source>
</evidence>
<sequence>MKVSKMIKLLQQMPQDLEVYSYCDHGQTPESSCAPQVVVVVKSEYDRGSIDGYMEKDDAIDSGYEEEDLVEIVLL</sequence>
<accession>A0A5B9N5M8</accession>
<dbReference type="Proteomes" id="UP000325103">
    <property type="component" value="Segment"/>
</dbReference>
<organism evidence="1 2">
    <name type="scientific">Aeromonas phage 4L372XY</name>
    <dbReference type="NCBI Taxonomy" id="2588520"/>
    <lineage>
        <taxon>Viruses</taxon>
        <taxon>Duplodnaviria</taxon>
        <taxon>Heunggongvirae</taxon>
        <taxon>Uroviricota</taxon>
        <taxon>Caudoviricetes</taxon>
        <taxon>Plateaulakevirus</taxon>
        <taxon>Plateaulakevirus pv4L372XY</taxon>
    </lineage>
</organism>
<proteinExistence type="predicted"/>
<name>A0A5B9N5M8_9CAUD</name>
<dbReference type="EMBL" id="MK813941">
    <property type="protein sequence ID" value="QEG08789.1"/>
    <property type="molecule type" value="Genomic_DNA"/>
</dbReference>
<dbReference type="GeneID" id="55617245"/>